<dbReference type="Gene3D" id="3.40.50.300">
    <property type="entry name" value="P-loop containing nucleotide triphosphate hydrolases"/>
    <property type="match status" value="1"/>
</dbReference>
<protein>
    <recommendedName>
        <fullName evidence="7">Spermidine/putrescine import ATP-binding protein PotA</fullName>
        <ecNumber evidence="7">7.6.2.11</ecNumber>
    </recommendedName>
</protein>
<dbReference type="InterPro" id="IPR003593">
    <property type="entry name" value="AAA+_ATPase"/>
</dbReference>
<keyword evidence="3 7" id="KW-0547">Nucleotide-binding</keyword>
<dbReference type="PROSITE" id="PS00211">
    <property type="entry name" value="ABC_TRANSPORTER_1"/>
    <property type="match status" value="1"/>
</dbReference>
<evidence type="ECO:0000256" key="6">
    <source>
        <dbReference type="ARBA" id="ARBA00023136"/>
    </source>
</evidence>
<dbReference type="Pfam" id="PF00005">
    <property type="entry name" value="ABC_tran"/>
    <property type="match status" value="1"/>
</dbReference>
<dbReference type="InterPro" id="IPR008995">
    <property type="entry name" value="Mo/tungstate-bd_C_term_dom"/>
</dbReference>
<dbReference type="NCBIfam" id="TIGR01187">
    <property type="entry name" value="potA"/>
    <property type="match status" value="1"/>
</dbReference>
<dbReference type="EMBL" id="CABFNB010000092">
    <property type="protein sequence ID" value="VTZ61270.1"/>
    <property type="molecule type" value="Genomic_DNA"/>
</dbReference>
<dbReference type="InterPro" id="IPR005893">
    <property type="entry name" value="PotA-like"/>
</dbReference>
<dbReference type="InterPro" id="IPR027417">
    <property type="entry name" value="P-loop_NTPase"/>
</dbReference>
<evidence type="ECO:0000256" key="8">
    <source>
        <dbReference type="SAM" id="MobiDB-lite"/>
    </source>
</evidence>
<gene>
    <name evidence="10" type="primary">potG</name>
    <name evidence="7" type="synonym">potA</name>
    <name evidence="10" type="ORF">EMEDMD4_270046</name>
</gene>
<dbReference type="SUPFAM" id="SSF52540">
    <property type="entry name" value="P-loop containing nucleoside triphosphate hydrolases"/>
    <property type="match status" value="1"/>
</dbReference>
<accession>A0A508WUR0</accession>
<dbReference type="Proteomes" id="UP000507954">
    <property type="component" value="Unassembled WGS sequence"/>
</dbReference>
<evidence type="ECO:0000256" key="1">
    <source>
        <dbReference type="ARBA" id="ARBA00022448"/>
    </source>
</evidence>
<keyword evidence="5 7" id="KW-1278">Translocase</keyword>
<dbReference type="GO" id="GO:0016887">
    <property type="term" value="F:ATP hydrolysis activity"/>
    <property type="evidence" value="ECO:0007669"/>
    <property type="project" value="InterPro"/>
</dbReference>
<comment type="subunit">
    <text evidence="7">The complex is composed of two ATP-binding proteins (PotA), two transmembrane proteins (PotB and PotC) and a solute-binding protein (PotD).</text>
</comment>
<feature type="region of interest" description="Disordered" evidence="8">
    <location>
        <begin position="1"/>
        <end position="26"/>
    </location>
</feature>
<reference evidence="10" key="1">
    <citation type="submission" date="2019-06" db="EMBL/GenBank/DDBJ databases">
        <authorList>
            <person name="Le Quere A."/>
            <person name="Colella S."/>
        </authorList>
    </citation>
    <scope>NUCLEOTIDE SEQUENCE</scope>
    <source>
        <strain evidence="10">EmedicaeMD41</strain>
    </source>
</reference>
<dbReference type="AlphaFoldDB" id="A0A508WUR0"/>
<dbReference type="InterPro" id="IPR003439">
    <property type="entry name" value="ABC_transporter-like_ATP-bd"/>
</dbReference>
<dbReference type="PANTHER" id="PTHR42781:SF4">
    <property type="entry name" value="SPERMIDINE_PUTRESCINE IMPORT ATP-BINDING PROTEIN POTA"/>
    <property type="match status" value="1"/>
</dbReference>
<organism evidence="10">
    <name type="scientific">Sinorhizobium medicae</name>
    <dbReference type="NCBI Taxonomy" id="110321"/>
    <lineage>
        <taxon>Bacteria</taxon>
        <taxon>Pseudomonadati</taxon>
        <taxon>Pseudomonadota</taxon>
        <taxon>Alphaproteobacteria</taxon>
        <taxon>Hyphomicrobiales</taxon>
        <taxon>Rhizobiaceae</taxon>
        <taxon>Sinorhizobium/Ensifer group</taxon>
        <taxon>Sinorhizobium</taxon>
    </lineage>
</organism>
<dbReference type="InterPro" id="IPR013611">
    <property type="entry name" value="Transp-assoc_OB_typ2"/>
</dbReference>
<evidence type="ECO:0000256" key="4">
    <source>
        <dbReference type="ARBA" id="ARBA00022840"/>
    </source>
</evidence>
<comment type="similarity">
    <text evidence="7">Belongs to the ABC transporter superfamily. Spermidine/putrescine importer (TC 3.A.1.11.1) family.</text>
</comment>
<name>A0A508WUR0_9HYPH</name>
<dbReference type="SMART" id="SM00382">
    <property type="entry name" value="AAA"/>
    <property type="match status" value="1"/>
</dbReference>
<keyword evidence="2 7" id="KW-1003">Cell membrane</keyword>
<dbReference type="FunFam" id="3.40.50.300:FF:000133">
    <property type="entry name" value="Spermidine/putrescine import ATP-binding protein PotA"/>
    <property type="match status" value="1"/>
</dbReference>
<comment type="catalytic activity">
    <reaction evidence="7">
        <text>ATP + H2O + polyamine-[polyamine-binding protein]Side 1 = ADP + phosphate + polyamineSide 2 + [polyamine-binding protein]Side 1.</text>
        <dbReference type="EC" id="7.6.2.11"/>
    </reaction>
</comment>
<keyword evidence="6 7" id="KW-0472">Membrane</keyword>
<dbReference type="GO" id="GO:0015417">
    <property type="term" value="F:ABC-type polyamine transporter activity"/>
    <property type="evidence" value="ECO:0007669"/>
    <property type="project" value="UniProtKB-EC"/>
</dbReference>
<evidence type="ECO:0000256" key="5">
    <source>
        <dbReference type="ARBA" id="ARBA00022967"/>
    </source>
</evidence>
<evidence type="ECO:0000256" key="3">
    <source>
        <dbReference type="ARBA" id="ARBA00022741"/>
    </source>
</evidence>
<dbReference type="GO" id="GO:0043190">
    <property type="term" value="C:ATP-binding cassette (ABC) transporter complex"/>
    <property type="evidence" value="ECO:0007669"/>
    <property type="project" value="InterPro"/>
</dbReference>
<dbReference type="SUPFAM" id="SSF50331">
    <property type="entry name" value="MOP-like"/>
    <property type="match status" value="1"/>
</dbReference>
<dbReference type="EC" id="7.6.2.11" evidence="7"/>
<sequence>MTVEATAKNREPFQERPQGTDVTSASTNDIEFRSVAKRYGSVTAVSDINLAVPKGAFVALLGPSGCGKTTCLRMIGGFEQPSEGTVHIGGQPMNGVPAYRRPVNMVFQQYALFPHLDVEQNVAYGLRQMRPRIPSAEITRRAREALDMVRLGGFGKRRIHEMSGGQQQRVALARAIVNKPKVLLLDEPLAALDKKLRTAMQIELQSLQRELGITFVLVTHDQEEALSMSDFVCVMSTGRIVQMGPPQEIYDRPASLFVADFVGKTNRIAATIEPGAGAVRLANGVGLAKPARANGTTGSVTVALRPEAISLVRNGSATLSGTVTHRIFLGSSVEYSVDVEGLGDFLVTADRRSLDERDLAEPGERIGLSFDPNALHVFPA</sequence>
<comment type="function">
    <text evidence="7">Part of the ABC transporter complex PotABCD involved in spermidine/putrescine import. Responsible for energy coupling to the transport system.</text>
</comment>
<dbReference type="InterPro" id="IPR017871">
    <property type="entry name" value="ABC_transporter-like_CS"/>
</dbReference>
<evidence type="ECO:0000259" key="9">
    <source>
        <dbReference type="PROSITE" id="PS50893"/>
    </source>
</evidence>
<dbReference type="Gene3D" id="2.40.50.100">
    <property type="match status" value="1"/>
</dbReference>
<dbReference type="Pfam" id="PF08402">
    <property type="entry name" value="TOBE_2"/>
    <property type="match status" value="1"/>
</dbReference>
<proteinExistence type="inferred from homology"/>
<keyword evidence="1 7" id="KW-0813">Transport</keyword>
<dbReference type="GO" id="GO:0005524">
    <property type="term" value="F:ATP binding"/>
    <property type="evidence" value="ECO:0007669"/>
    <property type="project" value="UniProtKB-KW"/>
</dbReference>
<dbReference type="GO" id="GO:0015847">
    <property type="term" value="P:putrescine transport"/>
    <property type="evidence" value="ECO:0007669"/>
    <property type="project" value="UniProtKB-ARBA"/>
</dbReference>
<evidence type="ECO:0000256" key="2">
    <source>
        <dbReference type="ARBA" id="ARBA00022475"/>
    </source>
</evidence>
<evidence type="ECO:0000256" key="7">
    <source>
        <dbReference type="RuleBase" id="RU364083"/>
    </source>
</evidence>
<dbReference type="PANTHER" id="PTHR42781">
    <property type="entry name" value="SPERMIDINE/PUTRESCINE IMPORT ATP-BINDING PROTEIN POTA"/>
    <property type="match status" value="1"/>
</dbReference>
<keyword evidence="4 7" id="KW-0067">ATP-binding</keyword>
<feature type="domain" description="ABC transporter" evidence="9">
    <location>
        <begin position="30"/>
        <end position="262"/>
    </location>
</feature>
<dbReference type="InterPro" id="IPR050093">
    <property type="entry name" value="ABC_SmlMolc_Importer"/>
</dbReference>
<dbReference type="PROSITE" id="PS50893">
    <property type="entry name" value="ABC_TRANSPORTER_2"/>
    <property type="match status" value="1"/>
</dbReference>
<evidence type="ECO:0000313" key="10">
    <source>
        <dbReference type="EMBL" id="VTZ61270.1"/>
    </source>
</evidence>